<dbReference type="OrthoDB" id="7908985at2"/>
<dbReference type="RefSeq" id="WP_008876898.1">
    <property type="nucleotide sequence ID" value="NZ_CAUM01000138.1"/>
</dbReference>
<accession>M5EUV4</accession>
<protein>
    <submittedName>
        <fullName evidence="1">Uncharacterized protein</fullName>
    </submittedName>
</protein>
<evidence type="ECO:0000313" key="2">
    <source>
        <dbReference type="Proteomes" id="UP000012062"/>
    </source>
</evidence>
<dbReference type="Proteomes" id="UP000012062">
    <property type="component" value="Unassembled WGS sequence"/>
</dbReference>
<sequence>MNVSLDRSPRVLCNRFVNAWAGGRLSYTKFRALFSWGADNSDYIAMLQGR</sequence>
<organism evidence="1 2">
    <name type="scientific">Mesorhizobium metallidurans STM 2683</name>
    <dbReference type="NCBI Taxonomy" id="1297569"/>
    <lineage>
        <taxon>Bacteria</taxon>
        <taxon>Pseudomonadati</taxon>
        <taxon>Pseudomonadota</taxon>
        <taxon>Alphaproteobacteria</taxon>
        <taxon>Hyphomicrobiales</taxon>
        <taxon>Phyllobacteriaceae</taxon>
        <taxon>Mesorhizobium</taxon>
    </lineage>
</organism>
<dbReference type="EMBL" id="CAUM01000138">
    <property type="protein sequence ID" value="CCV08022.1"/>
    <property type="molecule type" value="Genomic_DNA"/>
</dbReference>
<reference evidence="1 2" key="1">
    <citation type="submission" date="2013-02" db="EMBL/GenBank/DDBJ databases">
        <authorList>
            <person name="Genoscope - CEA"/>
        </authorList>
    </citation>
    <scope>NUCLEOTIDE SEQUENCE [LARGE SCALE GENOMIC DNA]</scope>
    <source>
        <strain evidence="1 2">STM 2683</strain>
    </source>
</reference>
<evidence type="ECO:0000313" key="1">
    <source>
        <dbReference type="EMBL" id="CCV08022.1"/>
    </source>
</evidence>
<comment type="caution">
    <text evidence="1">The sequence shown here is derived from an EMBL/GenBank/DDBJ whole genome shotgun (WGS) entry which is preliminary data.</text>
</comment>
<name>M5EUV4_9HYPH</name>
<proteinExistence type="predicted"/>
<keyword evidence="2" id="KW-1185">Reference proteome</keyword>
<dbReference type="AlphaFoldDB" id="M5EUV4"/>
<gene>
    <name evidence="1" type="ORF">MESS2_690024</name>
</gene>